<dbReference type="Gene3D" id="2.30.30.110">
    <property type="match status" value="1"/>
</dbReference>
<comment type="caution">
    <text evidence="2">The sequence shown here is derived from an EMBL/GenBank/DDBJ whole genome shotgun (WGS) entry which is preliminary data.</text>
</comment>
<reference evidence="2" key="1">
    <citation type="journal article" date="2021" name="PeerJ">
        <title>Extensive microbial diversity within the chicken gut microbiome revealed by metagenomics and culture.</title>
        <authorList>
            <person name="Gilroy R."/>
            <person name="Ravi A."/>
            <person name="Getino M."/>
            <person name="Pursley I."/>
            <person name="Horton D.L."/>
            <person name="Alikhan N.F."/>
            <person name="Baker D."/>
            <person name="Gharbi K."/>
            <person name="Hall N."/>
            <person name="Watson M."/>
            <person name="Adriaenssens E.M."/>
            <person name="Foster-Nyarko E."/>
            <person name="Jarju S."/>
            <person name="Secka A."/>
            <person name="Antonio M."/>
            <person name="Oren A."/>
            <person name="Chaudhuri R.R."/>
            <person name="La Ragione R."/>
            <person name="Hildebrand F."/>
            <person name="Pallen M.J."/>
        </authorList>
    </citation>
    <scope>NUCLEOTIDE SEQUENCE</scope>
    <source>
        <strain evidence="2">CHK192-9172</strain>
    </source>
</reference>
<keyword evidence="1" id="KW-0175">Coiled coil</keyword>
<evidence type="ECO:0000256" key="1">
    <source>
        <dbReference type="SAM" id="Coils"/>
    </source>
</evidence>
<name>A0A9D2IG48_9FIRM</name>
<evidence type="ECO:0000313" key="2">
    <source>
        <dbReference type="EMBL" id="HIZ07108.1"/>
    </source>
</evidence>
<dbReference type="InterPro" id="IPR011067">
    <property type="entry name" value="Plasmid_toxin/cell-grow_inhib"/>
</dbReference>
<dbReference type="AlphaFoldDB" id="A0A9D2IG48"/>
<accession>A0A9D2IG48</accession>
<sequence length="220" mass="26134">MKEYLKAQSKTNEAIIRNTFSSDELERFSKSDFRWIDSRGRTFRQKPVKKGDIYQFEFGKNYIPEMSYEHRGLVIGVKKKLLYVLPIFSYDPRKHPDVYHPVEHPYSKSDLFLLKNNEFPFISHDSLLKLNDIRTVSINRILYQQSGHISPSSDTYKQIEALTLQKYFPTFYHDYNQNLQIVETLRQQLKESEEEKNALEAEIERLKTEIESLPFQKATP</sequence>
<evidence type="ECO:0000313" key="3">
    <source>
        <dbReference type="Proteomes" id="UP000824024"/>
    </source>
</evidence>
<protein>
    <submittedName>
        <fullName evidence="2">Type II toxin-antitoxin system PemK/MazF family toxin</fullName>
    </submittedName>
</protein>
<dbReference type="EMBL" id="DXCH01000118">
    <property type="protein sequence ID" value="HIZ07108.1"/>
    <property type="molecule type" value="Genomic_DNA"/>
</dbReference>
<gene>
    <name evidence="2" type="ORF">IAA08_04140</name>
</gene>
<feature type="coiled-coil region" evidence="1">
    <location>
        <begin position="172"/>
        <end position="216"/>
    </location>
</feature>
<organism evidence="2 3">
    <name type="scientific">Candidatus Eubacterium avistercoris</name>
    <dbReference type="NCBI Taxonomy" id="2838567"/>
    <lineage>
        <taxon>Bacteria</taxon>
        <taxon>Bacillati</taxon>
        <taxon>Bacillota</taxon>
        <taxon>Clostridia</taxon>
        <taxon>Eubacteriales</taxon>
        <taxon>Eubacteriaceae</taxon>
        <taxon>Eubacterium</taxon>
    </lineage>
</organism>
<proteinExistence type="predicted"/>
<dbReference type="Proteomes" id="UP000824024">
    <property type="component" value="Unassembled WGS sequence"/>
</dbReference>
<reference evidence="2" key="2">
    <citation type="submission" date="2021-04" db="EMBL/GenBank/DDBJ databases">
        <authorList>
            <person name="Gilroy R."/>
        </authorList>
    </citation>
    <scope>NUCLEOTIDE SEQUENCE</scope>
    <source>
        <strain evidence="2">CHK192-9172</strain>
    </source>
</reference>